<protein>
    <submittedName>
        <fullName evidence="2">Uncharacterized protein</fullName>
    </submittedName>
</protein>
<sequence length="132" mass="15559">MNDAMRDLPNYQDFAARLQMVIVGINYLRDPLTFQRLVSINFDIRDELRRLQNEHRLQTGISDNVVAAWDEFIRDLLEETLRTARDFVQGWVTTARNEYRDQNDEEVIAFLAVLSTLLRHSFDLDLPLHLLP</sequence>
<dbReference type="EMBL" id="CAJPIJ010000025">
    <property type="protein sequence ID" value="CAG1963822.1"/>
    <property type="molecule type" value="Genomic_DNA"/>
</dbReference>
<dbReference type="EMBL" id="CAAKMV010000192">
    <property type="protein sequence ID" value="VIO64053.1"/>
    <property type="molecule type" value="Genomic_DNA"/>
</dbReference>
<reference evidence="2" key="1">
    <citation type="submission" date="2019-04" db="EMBL/GenBank/DDBJ databases">
        <authorList>
            <person name="Melise S."/>
            <person name="Noan J."/>
            <person name="Okalmin O."/>
        </authorList>
    </citation>
    <scope>NUCLEOTIDE SEQUENCE</scope>
    <source>
        <strain evidence="2">FN9</strain>
    </source>
</reference>
<gene>
    <name evidence="2" type="ORF">FUG_LOCUS562054</name>
    <name evidence="1" type="ORF">MDCFG202_LOCUS16704</name>
</gene>
<proteinExistence type="predicted"/>
<reference evidence="1" key="2">
    <citation type="submission" date="2021-03" db="EMBL/GenBank/DDBJ databases">
        <authorList>
            <person name="Alouane T."/>
            <person name="Langin T."/>
            <person name="Bonhomme L."/>
        </authorList>
    </citation>
    <scope>NUCLEOTIDE SEQUENCE</scope>
    <source>
        <strain evidence="1">MDC_Fg202</strain>
    </source>
</reference>
<dbReference type="AlphaFoldDB" id="A0A4E9ELU7"/>
<dbReference type="Proteomes" id="UP000746612">
    <property type="component" value="Unassembled WGS sequence"/>
</dbReference>
<evidence type="ECO:0000313" key="1">
    <source>
        <dbReference type="EMBL" id="CAG1963822.1"/>
    </source>
</evidence>
<organism evidence="2">
    <name type="scientific">Gibberella zeae</name>
    <name type="common">Wheat head blight fungus</name>
    <name type="synonym">Fusarium graminearum</name>
    <dbReference type="NCBI Taxonomy" id="5518"/>
    <lineage>
        <taxon>Eukaryota</taxon>
        <taxon>Fungi</taxon>
        <taxon>Dikarya</taxon>
        <taxon>Ascomycota</taxon>
        <taxon>Pezizomycotina</taxon>
        <taxon>Sordariomycetes</taxon>
        <taxon>Hypocreomycetidae</taxon>
        <taxon>Hypocreales</taxon>
        <taxon>Nectriaceae</taxon>
        <taxon>Fusarium</taxon>
    </lineage>
</organism>
<evidence type="ECO:0000313" key="2">
    <source>
        <dbReference type="EMBL" id="VIO64053.1"/>
    </source>
</evidence>
<name>A0A4E9ELU7_GIBZA</name>
<accession>A0A4E9ELU7</accession>